<evidence type="ECO:0000256" key="3">
    <source>
        <dbReference type="ARBA" id="ARBA00022490"/>
    </source>
</evidence>
<dbReference type="Gene3D" id="1.10.520.30">
    <property type="entry name" value="AF1862-like domain"/>
    <property type="match status" value="1"/>
</dbReference>
<dbReference type="AlphaFoldDB" id="A0A7Z0EJ60"/>
<protein>
    <recommendedName>
        <fullName evidence="5">CRISPR type III-B/RAMP module-associated protein Cmr5</fullName>
    </recommendedName>
</protein>
<accession>A0A7Z0EJ60</accession>
<dbReference type="InterPro" id="IPR010160">
    <property type="entry name" value="CRISPR-assoc_prot_Cmr5"/>
</dbReference>
<comment type="similarity">
    <text evidence="2">Belongs to the CRISPR system Cmr5 family.</text>
</comment>
<gene>
    <name evidence="6" type="ORF">HNR10_000740</name>
</gene>
<dbReference type="EMBL" id="JACCFS010000001">
    <property type="protein sequence ID" value="NYJ32859.1"/>
    <property type="molecule type" value="Genomic_DNA"/>
</dbReference>
<dbReference type="GO" id="GO:0051607">
    <property type="term" value="P:defense response to virus"/>
    <property type="evidence" value="ECO:0007669"/>
    <property type="project" value="UniProtKB-KW"/>
</dbReference>
<dbReference type="InterPro" id="IPR023101">
    <property type="entry name" value="AF1862-like_dom_sf"/>
</dbReference>
<keyword evidence="3" id="KW-0963">Cytoplasm</keyword>
<dbReference type="SUPFAM" id="SSF158568">
    <property type="entry name" value="AF1862-like"/>
    <property type="match status" value="1"/>
</dbReference>
<evidence type="ECO:0000256" key="2">
    <source>
        <dbReference type="ARBA" id="ARBA00006161"/>
    </source>
</evidence>
<organism evidence="6 7">
    <name type="scientific">Nocardiopsis aegyptia</name>
    <dbReference type="NCBI Taxonomy" id="220378"/>
    <lineage>
        <taxon>Bacteria</taxon>
        <taxon>Bacillati</taxon>
        <taxon>Actinomycetota</taxon>
        <taxon>Actinomycetes</taxon>
        <taxon>Streptosporangiales</taxon>
        <taxon>Nocardiopsidaceae</taxon>
        <taxon>Nocardiopsis</taxon>
    </lineage>
</organism>
<evidence type="ECO:0000256" key="4">
    <source>
        <dbReference type="ARBA" id="ARBA00023118"/>
    </source>
</evidence>
<sequence>MSETTRVDQRLARIAHDILPEQVSRELRTRMRQLPSRLRGGGLAATYAFILSKSKNDPKDSLGYAYHRLAAKIAEHVAERHLLGPLDPDISQRGFMRALSEADTRRYARVCAEVDALAVWLSRLADAYYEGPKAGEDDAREQQGRQET</sequence>
<dbReference type="RefSeq" id="WP_179820826.1">
    <property type="nucleotide sequence ID" value="NZ_JACCFS010000001.1"/>
</dbReference>
<name>A0A7Z0EJ60_9ACTN</name>
<evidence type="ECO:0000313" key="7">
    <source>
        <dbReference type="Proteomes" id="UP000572051"/>
    </source>
</evidence>
<reference evidence="6 7" key="1">
    <citation type="submission" date="2020-07" db="EMBL/GenBank/DDBJ databases">
        <title>Sequencing the genomes of 1000 actinobacteria strains.</title>
        <authorList>
            <person name="Klenk H.-P."/>
        </authorList>
    </citation>
    <scope>NUCLEOTIDE SEQUENCE [LARGE SCALE GENOMIC DNA]</scope>
    <source>
        <strain evidence="6 7">DSM 44442</strain>
    </source>
</reference>
<evidence type="ECO:0000256" key="5">
    <source>
        <dbReference type="ARBA" id="ARBA00030001"/>
    </source>
</evidence>
<comment type="subcellular location">
    <subcellularLocation>
        <location evidence="1">Cytoplasm</location>
    </subcellularLocation>
</comment>
<dbReference type="Pfam" id="PF09701">
    <property type="entry name" value="Cas_Cmr5"/>
    <property type="match status" value="1"/>
</dbReference>
<evidence type="ECO:0000313" key="6">
    <source>
        <dbReference type="EMBL" id="NYJ32859.1"/>
    </source>
</evidence>
<dbReference type="Proteomes" id="UP000572051">
    <property type="component" value="Unassembled WGS sequence"/>
</dbReference>
<dbReference type="GO" id="GO:0005737">
    <property type="term" value="C:cytoplasm"/>
    <property type="evidence" value="ECO:0007669"/>
    <property type="project" value="UniProtKB-SubCell"/>
</dbReference>
<keyword evidence="4" id="KW-0051">Antiviral defense</keyword>
<evidence type="ECO:0000256" key="1">
    <source>
        <dbReference type="ARBA" id="ARBA00004496"/>
    </source>
</evidence>
<dbReference type="NCBIfam" id="TIGR01881">
    <property type="entry name" value="cas_Cmr5"/>
    <property type="match status" value="1"/>
</dbReference>
<comment type="caution">
    <text evidence="6">The sequence shown here is derived from an EMBL/GenBank/DDBJ whole genome shotgun (WGS) entry which is preliminary data.</text>
</comment>
<keyword evidence="7" id="KW-1185">Reference proteome</keyword>
<proteinExistence type="inferred from homology"/>